<organism evidence="2 3">
    <name type="scientific">Saccharomyces cerevisiae (strain AWRI1631)</name>
    <name type="common">Baker's yeast</name>
    <dbReference type="NCBI Taxonomy" id="545124"/>
    <lineage>
        <taxon>Eukaryota</taxon>
        <taxon>Fungi</taxon>
        <taxon>Dikarya</taxon>
        <taxon>Ascomycota</taxon>
        <taxon>Saccharomycotina</taxon>
        <taxon>Saccharomycetes</taxon>
        <taxon>Saccharomycetales</taxon>
        <taxon>Saccharomycetaceae</taxon>
        <taxon>Saccharomyces</taxon>
    </lineage>
</organism>
<name>B5VQP9_YEAS6</name>
<gene>
    <name evidence="2" type="ORF">AWRI1631_141730</name>
</gene>
<evidence type="ECO:0000256" key="1">
    <source>
        <dbReference type="SAM" id="MobiDB-lite"/>
    </source>
</evidence>
<dbReference type="Proteomes" id="UP000008988">
    <property type="component" value="Unassembled WGS sequence"/>
</dbReference>
<protein>
    <submittedName>
        <fullName evidence="2">Uncharacterized protein</fullName>
    </submittedName>
</protein>
<proteinExistence type="predicted"/>
<feature type="non-terminal residue" evidence="2">
    <location>
        <position position="1"/>
    </location>
</feature>
<evidence type="ECO:0000313" key="3">
    <source>
        <dbReference type="Proteomes" id="UP000008988"/>
    </source>
</evidence>
<reference evidence="2 3" key="1">
    <citation type="journal article" date="2008" name="FEMS Yeast Res.">
        <title>Comparative genome analysis of a Saccharomyces cerevisiae wine strain.</title>
        <authorList>
            <person name="Borneman A.R."/>
            <person name="Forgan A.H."/>
            <person name="Pretorius I.S."/>
            <person name="Chambers P.J."/>
        </authorList>
    </citation>
    <scope>NUCLEOTIDE SEQUENCE [LARGE SCALE GENOMIC DNA]</scope>
    <source>
        <strain evidence="2 3">AWRI1631</strain>
    </source>
</reference>
<comment type="caution">
    <text evidence="2">The sequence shown here is derived from an EMBL/GenBank/DDBJ whole genome shotgun (WGS) entry which is preliminary data.</text>
</comment>
<evidence type="ECO:0000313" key="2">
    <source>
        <dbReference type="EMBL" id="EDZ69748.1"/>
    </source>
</evidence>
<accession>B5VQP9</accession>
<feature type="region of interest" description="Disordered" evidence="1">
    <location>
        <begin position="1"/>
        <end position="55"/>
    </location>
</feature>
<dbReference type="EMBL" id="ABSV01001987">
    <property type="protein sequence ID" value="EDZ69748.1"/>
    <property type="molecule type" value="Genomic_DNA"/>
</dbReference>
<dbReference type="AlphaFoldDB" id="B5VQP9"/>
<feature type="compositionally biased region" description="Basic and acidic residues" evidence="1">
    <location>
        <begin position="34"/>
        <end position="45"/>
    </location>
</feature>
<feature type="compositionally biased region" description="Basic and acidic residues" evidence="1">
    <location>
        <begin position="13"/>
        <end position="27"/>
    </location>
</feature>
<feature type="compositionally biased region" description="Basic residues" evidence="1">
    <location>
        <begin position="1"/>
        <end position="12"/>
    </location>
</feature>
<sequence length="55" mass="6628">VQKVKKKFGKHSNTKDQKEDKDEDKRQSISQRKQHTEWPIEENRIQRRAPNQSAL</sequence>